<organism evidence="8 9">
    <name type="scientific">Crotalaria pallida</name>
    <name type="common">Smooth rattlebox</name>
    <name type="synonym">Crotalaria striata</name>
    <dbReference type="NCBI Taxonomy" id="3830"/>
    <lineage>
        <taxon>Eukaryota</taxon>
        <taxon>Viridiplantae</taxon>
        <taxon>Streptophyta</taxon>
        <taxon>Embryophyta</taxon>
        <taxon>Tracheophyta</taxon>
        <taxon>Spermatophyta</taxon>
        <taxon>Magnoliopsida</taxon>
        <taxon>eudicotyledons</taxon>
        <taxon>Gunneridae</taxon>
        <taxon>Pentapetalae</taxon>
        <taxon>rosids</taxon>
        <taxon>fabids</taxon>
        <taxon>Fabales</taxon>
        <taxon>Fabaceae</taxon>
        <taxon>Papilionoideae</taxon>
        <taxon>50 kb inversion clade</taxon>
        <taxon>genistoids sensu lato</taxon>
        <taxon>core genistoids</taxon>
        <taxon>Crotalarieae</taxon>
        <taxon>Crotalaria</taxon>
    </lineage>
</organism>
<dbReference type="GO" id="GO:0006508">
    <property type="term" value="P:proteolysis"/>
    <property type="evidence" value="ECO:0007669"/>
    <property type="project" value="UniProtKB-KW"/>
</dbReference>
<evidence type="ECO:0000259" key="7">
    <source>
        <dbReference type="PROSITE" id="PS51767"/>
    </source>
</evidence>
<dbReference type="InterPro" id="IPR032799">
    <property type="entry name" value="TAXi_C"/>
</dbReference>
<protein>
    <recommendedName>
        <fullName evidence="7">Peptidase A1 domain-containing protein</fullName>
    </recommendedName>
</protein>
<feature type="chain" id="PRO_5042899518" description="Peptidase A1 domain-containing protein" evidence="6">
    <location>
        <begin position="23"/>
        <end position="432"/>
    </location>
</feature>
<sequence>MKEVLLLAIILFILSVPSLVESDGLSFNLINRDSSPLSPYYNSSMSQSDILINAAFRSISRAKRLSSFIDPGQSKAAQTDFIPNDSTYLMQIFIGTPPIQILAKADTGSDLSWIQCLPCLQCYKQTAPIFNPKKSTTYRDELCDSKACMLLKLPSCGASGECRYEVVYGDNSLTVGNLATDTVSFNNSIGRRIIKYPNIVLGCGHTNIGRFRPTGEGIIGLGGGPLSLVSQLGNKVGKRKFAYCLLPLYQTTGNNKLKFGVDTQINRRGVVSTPLVSKLPKTFYHITLTGISINGHVVKPIIRESGNIIVDSGTTLTFLNSDLYDQVEAAISEAIDETYPDRGPPAPYKLCYTDGSIKKFPSITFQFFASPNELKVYPIGLFGRVKGRMCLLIIPTDGIQIIGNLLQVYHNVEFDIDKKMISFARSNCDKKD</sequence>
<keyword evidence="5" id="KW-0325">Glycoprotein</keyword>
<dbReference type="PROSITE" id="PS51767">
    <property type="entry name" value="PEPTIDASE_A1"/>
    <property type="match status" value="1"/>
</dbReference>
<proteinExistence type="inferred from homology"/>
<dbReference type="Gene3D" id="2.40.70.10">
    <property type="entry name" value="Acid Proteases"/>
    <property type="match status" value="2"/>
</dbReference>
<dbReference type="PANTHER" id="PTHR47967">
    <property type="entry name" value="OS07G0603500 PROTEIN-RELATED"/>
    <property type="match status" value="1"/>
</dbReference>
<dbReference type="CDD" id="cd05476">
    <property type="entry name" value="pepsin_A_like_plant"/>
    <property type="match status" value="1"/>
</dbReference>
<evidence type="ECO:0000256" key="6">
    <source>
        <dbReference type="SAM" id="SignalP"/>
    </source>
</evidence>
<dbReference type="PANTHER" id="PTHR47967:SF128">
    <property type="entry name" value="ASPARTIC PROTEINASE CDR1-LIKE"/>
    <property type="match status" value="1"/>
</dbReference>
<accession>A0AAN9E1N1</accession>
<dbReference type="InterPro" id="IPR032861">
    <property type="entry name" value="TAXi_N"/>
</dbReference>
<keyword evidence="4" id="KW-0378">Hydrolase</keyword>
<dbReference type="FunFam" id="2.40.70.10:FF:000031">
    <property type="entry name" value="Aspartyl protease AED1"/>
    <property type="match status" value="1"/>
</dbReference>
<dbReference type="Pfam" id="PF14543">
    <property type="entry name" value="TAXi_N"/>
    <property type="match status" value="1"/>
</dbReference>
<evidence type="ECO:0000256" key="4">
    <source>
        <dbReference type="ARBA" id="ARBA00022801"/>
    </source>
</evidence>
<evidence type="ECO:0000256" key="5">
    <source>
        <dbReference type="ARBA" id="ARBA00023180"/>
    </source>
</evidence>
<comment type="similarity">
    <text evidence="1">Belongs to the peptidase A1 family.</text>
</comment>
<dbReference type="AlphaFoldDB" id="A0AAN9E1N1"/>
<keyword evidence="2" id="KW-0645">Protease</keyword>
<keyword evidence="9" id="KW-1185">Reference proteome</keyword>
<name>A0AAN9E1N1_CROPI</name>
<dbReference type="InterPro" id="IPR051708">
    <property type="entry name" value="Plant_Aspart_Prot_A1"/>
</dbReference>
<feature type="signal peptide" evidence="6">
    <location>
        <begin position="1"/>
        <end position="22"/>
    </location>
</feature>
<dbReference type="InterPro" id="IPR034161">
    <property type="entry name" value="Pepsin-like_plant"/>
</dbReference>
<evidence type="ECO:0000256" key="2">
    <source>
        <dbReference type="ARBA" id="ARBA00022670"/>
    </source>
</evidence>
<dbReference type="InterPro" id="IPR021109">
    <property type="entry name" value="Peptidase_aspartic_dom_sf"/>
</dbReference>
<evidence type="ECO:0000313" key="9">
    <source>
        <dbReference type="Proteomes" id="UP001372338"/>
    </source>
</evidence>
<dbReference type="GO" id="GO:0005576">
    <property type="term" value="C:extracellular region"/>
    <property type="evidence" value="ECO:0007669"/>
    <property type="project" value="TreeGrafter"/>
</dbReference>
<dbReference type="Pfam" id="PF14541">
    <property type="entry name" value="TAXi_C"/>
    <property type="match status" value="1"/>
</dbReference>
<dbReference type="EMBL" id="JAYWIO010000008">
    <property type="protein sequence ID" value="KAK7243866.1"/>
    <property type="molecule type" value="Genomic_DNA"/>
</dbReference>
<evidence type="ECO:0000256" key="1">
    <source>
        <dbReference type="ARBA" id="ARBA00007447"/>
    </source>
</evidence>
<comment type="caution">
    <text evidence="8">The sequence shown here is derived from an EMBL/GenBank/DDBJ whole genome shotgun (WGS) entry which is preliminary data.</text>
</comment>
<reference evidence="8 9" key="1">
    <citation type="submission" date="2024-01" db="EMBL/GenBank/DDBJ databases">
        <title>The genomes of 5 underutilized Papilionoideae crops provide insights into root nodulation and disease resistanc.</title>
        <authorList>
            <person name="Yuan L."/>
        </authorList>
    </citation>
    <scope>NUCLEOTIDE SEQUENCE [LARGE SCALE GENOMIC DNA]</scope>
    <source>
        <strain evidence="8">ZHUSHIDOU_FW_LH</strain>
        <tissue evidence="8">Leaf</tissue>
    </source>
</reference>
<keyword evidence="6" id="KW-0732">Signal</keyword>
<dbReference type="Proteomes" id="UP001372338">
    <property type="component" value="Unassembled WGS sequence"/>
</dbReference>
<feature type="domain" description="Peptidase A1" evidence="7">
    <location>
        <begin position="88"/>
        <end position="424"/>
    </location>
</feature>
<dbReference type="SUPFAM" id="SSF50630">
    <property type="entry name" value="Acid proteases"/>
    <property type="match status" value="1"/>
</dbReference>
<dbReference type="GO" id="GO:0004190">
    <property type="term" value="F:aspartic-type endopeptidase activity"/>
    <property type="evidence" value="ECO:0007669"/>
    <property type="project" value="UniProtKB-KW"/>
</dbReference>
<dbReference type="InterPro" id="IPR033121">
    <property type="entry name" value="PEPTIDASE_A1"/>
</dbReference>
<evidence type="ECO:0000313" key="8">
    <source>
        <dbReference type="EMBL" id="KAK7243866.1"/>
    </source>
</evidence>
<gene>
    <name evidence="8" type="ORF">RIF29_38679</name>
</gene>
<keyword evidence="3" id="KW-0064">Aspartyl protease</keyword>
<evidence type="ECO:0000256" key="3">
    <source>
        <dbReference type="ARBA" id="ARBA00022750"/>
    </source>
</evidence>